<dbReference type="GO" id="GO:0072330">
    <property type="term" value="P:monocarboxylic acid biosynthetic process"/>
    <property type="evidence" value="ECO:0007669"/>
    <property type="project" value="UniProtKB-ARBA"/>
</dbReference>
<dbReference type="Gene3D" id="3.40.50.980">
    <property type="match status" value="2"/>
</dbReference>
<dbReference type="InterPro" id="IPR036736">
    <property type="entry name" value="ACP-like_sf"/>
</dbReference>
<dbReference type="Gene3D" id="1.10.1200.10">
    <property type="entry name" value="ACP-like"/>
    <property type="match status" value="1"/>
</dbReference>
<dbReference type="InterPro" id="IPR001031">
    <property type="entry name" value="Thioesterase"/>
</dbReference>
<sequence length="1340" mass="150157">MVDSLTQLHTVAVDFDPFAGPPIALVAPTTEPQQELWTSCMLGGDDASRAYNESVSLRFSGRLDRLAFDRAWQQLVQRHEALRSAFSADGTQMVVFAELTVPLVYHDCSQLSVADQDAERLRYTTADAHHTFDLLNGPLVKPTLLRLTETDHLFLLTAHHIICDGWSVGILLQDLGRFYSGFVQHRPVQLPDPTQISQYALDQRVYGESPAYRQTEQYWLDQYRDAVPTLDLPTDWPRPSLRTFTSARQDYALRADLGPALRKVGAKAGASFVTTIIAAFEVLVHRLTGQSDLIIGLPTAGQSATNNLRLVGHCVNLLPLRSRPQPDLSFVDYLRIRKNELLDALEHQQLTFGSLLKKLTIPRDPSRVPMVPVLVNVDLGLTDDIRFEGLTYRFISNPRAYETVELFLNISGSVNELTMEWSYNTQLFRPDTIDRMMAEFEAVLDTVVQNPAVRLGDVNLSDRNEQLDKLAVWNDTAFAYPDKQPLTQLLTKTAGQFADKVALIAGNEQRTYRELDETSSRVAQVLHRSWIGRGDVIGVLLDRTPDLLVALLAVLKAGAAYVPLDPDYPQDRIAFMLVDSGAKLLLTSRKYGRGGVGGQTPERLIETLLTESADLPATVPDLPLNGRDLAYILYTSGSTGRPKGVQIEHRSLVNLLDSMIDWPGITPDDRLLAVTTISFDIAGLELYLPLLVGATLVLADAETARDGRALLHTLADQQISLIQATPVTYRMLLAAGWEQPLPVKVLCCGEPLPKDLAQKLTARCASLWNMYGPTETTIYSSGKQIMPDDELITIGRPIHNTQIYILDEQQQPVADGVAGEIYLAGDGVARGYLNRPELTTEKFVADPFSKTPGARMYRTGDLGLFMPDGEVNCLGRIDQQIKIRGYRIEPGEIEQILLREDGVRETLVMAREDRPGDRRLVAYVLAPDLTDSTFANRVGDWKNNLRDVLPTYMVPADFVRISQWPITPNGKIDRKALPKPGALIDMAQRRQPETAIEKTIAAIWRDALGVQQISVEDDFFDLGGHSMIAVQVMTQLETETGRRLPLSTLMTHSTIQKLASLFETEKPATSWKSLVPIRPEGSKVPIYIIHGIGLNLLNFTSLVSYMDPDQPIYGLQARGLDGTDEPFDRMEDIAAFYISEILQQNPDGPYAIAGYSFGGYVALEMAQQLQQLGKSVKMLAMFDTNAEPSTKHWSKAAKLQWRVAKQVPKMLWIGKSLLENPLSTIRYQAAFAQSLVQRFKQRFGFYETPQPEAGMEHLNRIMEKHEIAYENYVFKPYDGVIDLFKAQKRVYFVDDNKFLGWRKYAKQGVRVHEVPGDHRMMMLHPNDKVFAEMLQRALDR</sequence>
<dbReference type="FunFam" id="3.30.300.30:FF:000010">
    <property type="entry name" value="Enterobactin synthetase component F"/>
    <property type="match status" value="1"/>
</dbReference>
<accession>A0A2T0T328</accession>
<dbReference type="Gene3D" id="3.30.559.30">
    <property type="entry name" value="Nonribosomal peptide synthetase, condensation domain"/>
    <property type="match status" value="1"/>
</dbReference>
<dbReference type="FunFam" id="3.40.50.12780:FF:000012">
    <property type="entry name" value="Non-ribosomal peptide synthetase"/>
    <property type="match status" value="1"/>
</dbReference>
<dbReference type="CDD" id="cd12116">
    <property type="entry name" value="A_NRPS_Ta1_like"/>
    <property type="match status" value="1"/>
</dbReference>
<feature type="domain" description="Carrier" evidence="3">
    <location>
        <begin position="991"/>
        <end position="1066"/>
    </location>
</feature>
<dbReference type="CDD" id="cd19531">
    <property type="entry name" value="LCL_NRPS-like"/>
    <property type="match status" value="1"/>
</dbReference>
<dbReference type="FunFam" id="2.30.38.10:FF:000001">
    <property type="entry name" value="Non-ribosomal peptide synthetase PvdI"/>
    <property type="match status" value="1"/>
</dbReference>
<dbReference type="Proteomes" id="UP000238375">
    <property type="component" value="Unassembled WGS sequence"/>
</dbReference>
<dbReference type="Gene3D" id="3.40.50.1820">
    <property type="entry name" value="alpha/beta hydrolase"/>
    <property type="match status" value="1"/>
</dbReference>
<protein>
    <submittedName>
        <fullName evidence="4">Amino acid adenylation domain-containing protein</fullName>
    </submittedName>
</protein>
<dbReference type="NCBIfam" id="TIGR01733">
    <property type="entry name" value="AA-adenyl-dom"/>
    <property type="match status" value="1"/>
</dbReference>
<evidence type="ECO:0000256" key="1">
    <source>
        <dbReference type="ARBA" id="ARBA00022450"/>
    </source>
</evidence>
<name>A0A2T0T328_9BACT</name>
<dbReference type="Pfam" id="PF13193">
    <property type="entry name" value="AMP-binding_C"/>
    <property type="match status" value="1"/>
</dbReference>
<dbReference type="SUPFAM" id="SSF56801">
    <property type="entry name" value="Acetyl-CoA synthetase-like"/>
    <property type="match status" value="1"/>
</dbReference>
<dbReference type="GO" id="GO:0044550">
    <property type="term" value="P:secondary metabolite biosynthetic process"/>
    <property type="evidence" value="ECO:0007669"/>
    <property type="project" value="UniProtKB-ARBA"/>
</dbReference>
<dbReference type="Pfam" id="PF00501">
    <property type="entry name" value="AMP-binding"/>
    <property type="match status" value="1"/>
</dbReference>
<dbReference type="GO" id="GO:0031177">
    <property type="term" value="F:phosphopantetheine binding"/>
    <property type="evidence" value="ECO:0007669"/>
    <property type="project" value="InterPro"/>
</dbReference>
<evidence type="ECO:0000313" key="4">
    <source>
        <dbReference type="EMBL" id="PRY40080.1"/>
    </source>
</evidence>
<dbReference type="InterPro" id="IPR020845">
    <property type="entry name" value="AMP-binding_CS"/>
</dbReference>
<dbReference type="InterPro" id="IPR001242">
    <property type="entry name" value="Condensation_dom"/>
</dbReference>
<dbReference type="InterPro" id="IPR010071">
    <property type="entry name" value="AA_adenyl_dom"/>
</dbReference>
<dbReference type="Pfam" id="PF00668">
    <property type="entry name" value="Condensation"/>
    <property type="match status" value="1"/>
</dbReference>
<dbReference type="SUPFAM" id="SSF52777">
    <property type="entry name" value="CoA-dependent acyltransferases"/>
    <property type="match status" value="2"/>
</dbReference>
<dbReference type="OrthoDB" id="4317020at2"/>
<keyword evidence="5" id="KW-1185">Reference proteome</keyword>
<dbReference type="Gene3D" id="3.30.300.30">
    <property type="match status" value="1"/>
</dbReference>
<dbReference type="Gene3D" id="3.30.559.10">
    <property type="entry name" value="Chloramphenicol acetyltransferase-like domain"/>
    <property type="match status" value="1"/>
</dbReference>
<reference evidence="4 5" key="1">
    <citation type="submission" date="2018-03" db="EMBL/GenBank/DDBJ databases">
        <title>Genomic Encyclopedia of Archaeal and Bacterial Type Strains, Phase II (KMG-II): from individual species to whole genera.</title>
        <authorList>
            <person name="Goeker M."/>
        </authorList>
    </citation>
    <scope>NUCLEOTIDE SEQUENCE [LARGE SCALE GENOMIC DNA]</scope>
    <source>
        <strain evidence="4 5">DSM 28354</strain>
    </source>
</reference>
<dbReference type="GO" id="GO:0003824">
    <property type="term" value="F:catalytic activity"/>
    <property type="evidence" value="ECO:0007669"/>
    <property type="project" value="InterPro"/>
</dbReference>
<dbReference type="InterPro" id="IPR020806">
    <property type="entry name" value="PKS_PP-bd"/>
</dbReference>
<dbReference type="PROSITE" id="PS00455">
    <property type="entry name" value="AMP_BINDING"/>
    <property type="match status" value="1"/>
</dbReference>
<organism evidence="4 5">
    <name type="scientific">Spirosoma oryzae</name>
    <dbReference type="NCBI Taxonomy" id="1469603"/>
    <lineage>
        <taxon>Bacteria</taxon>
        <taxon>Pseudomonadati</taxon>
        <taxon>Bacteroidota</taxon>
        <taxon>Cytophagia</taxon>
        <taxon>Cytophagales</taxon>
        <taxon>Cytophagaceae</taxon>
        <taxon>Spirosoma</taxon>
    </lineage>
</organism>
<dbReference type="Gene3D" id="2.30.38.10">
    <property type="entry name" value="Luciferase, Domain 3"/>
    <property type="match status" value="1"/>
</dbReference>
<proteinExistence type="predicted"/>
<dbReference type="InterPro" id="IPR000873">
    <property type="entry name" value="AMP-dep_synth/lig_dom"/>
</dbReference>
<dbReference type="InterPro" id="IPR009081">
    <property type="entry name" value="PP-bd_ACP"/>
</dbReference>
<dbReference type="PANTHER" id="PTHR45527">
    <property type="entry name" value="NONRIBOSOMAL PEPTIDE SYNTHETASE"/>
    <property type="match status" value="1"/>
</dbReference>
<keyword evidence="1" id="KW-0596">Phosphopantetheine</keyword>
<dbReference type="GO" id="GO:0005737">
    <property type="term" value="C:cytoplasm"/>
    <property type="evidence" value="ECO:0007669"/>
    <property type="project" value="TreeGrafter"/>
</dbReference>
<dbReference type="EMBL" id="PVTE01000007">
    <property type="protein sequence ID" value="PRY40080.1"/>
    <property type="molecule type" value="Genomic_DNA"/>
</dbReference>
<dbReference type="InterPro" id="IPR029058">
    <property type="entry name" value="AB_hydrolase_fold"/>
</dbReference>
<dbReference type="InterPro" id="IPR023213">
    <property type="entry name" value="CAT-like_dom_sf"/>
</dbReference>
<dbReference type="SMART" id="SM00823">
    <property type="entry name" value="PKS_PP"/>
    <property type="match status" value="1"/>
</dbReference>
<dbReference type="Pfam" id="PF00550">
    <property type="entry name" value="PP-binding"/>
    <property type="match status" value="1"/>
</dbReference>
<dbReference type="Pfam" id="PF00975">
    <property type="entry name" value="Thioesterase"/>
    <property type="match status" value="1"/>
</dbReference>
<gene>
    <name evidence="4" type="ORF">CLV58_107174</name>
</gene>
<keyword evidence="2" id="KW-0597">Phosphoprotein</keyword>
<evidence type="ECO:0000313" key="5">
    <source>
        <dbReference type="Proteomes" id="UP000238375"/>
    </source>
</evidence>
<dbReference type="SUPFAM" id="SSF53474">
    <property type="entry name" value="alpha/beta-Hydrolases"/>
    <property type="match status" value="1"/>
</dbReference>
<dbReference type="PROSITE" id="PS50075">
    <property type="entry name" value="CARRIER"/>
    <property type="match status" value="1"/>
</dbReference>
<dbReference type="SUPFAM" id="SSF47336">
    <property type="entry name" value="ACP-like"/>
    <property type="match status" value="1"/>
</dbReference>
<dbReference type="InterPro" id="IPR025110">
    <property type="entry name" value="AMP-bd_C"/>
</dbReference>
<dbReference type="InterPro" id="IPR045851">
    <property type="entry name" value="AMP-bd_C_sf"/>
</dbReference>
<dbReference type="PANTHER" id="PTHR45527:SF1">
    <property type="entry name" value="FATTY ACID SYNTHASE"/>
    <property type="match status" value="1"/>
</dbReference>
<dbReference type="FunFam" id="3.40.50.980:FF:000001">
    <property type="entry name" value="Non-ribosomal peptide synthetase"/>
    <property type="match status" value="1"/>
</dbReference>
<evidence type="ECO:0000256" key="2">
    <source>
        <dbReference type="ARBA" id="ARBA00022553"/>
    </source>
</evidence>
<dbReference type="RefSeq" id="WP_106137705.1">
    <property type="nucleotide sequence ID" value="NZ_PVTE01000007.1"/>
</dbReference>
<dbReference type="GO" id="GO:0043041">
    <property type="term" value="P:amino acid activation for nonribosomal peptide biosynthetic process"/>
    <property type="evidence" value="ECO:0007669"/>
    <property type="project" value="TreeGrafter"/>
</dbReference>
<comment type="caution">
    <text evidence="4">The sequence shown here is derived from an EMBL/GenBank/DDBJ whole genome shotgun (WGS) entry which is preliminary data.</text>
</comment>
<evidence type="ECO:0000259" key="3">
    <source>
        <dbReference type="PROSITE" id="PS50075"/>
    </source>
</evidence>
<dbReference type="FunFam" id="1.10.1200.10:FF:000016">
    <property type="entry name" value="Non-ribosomal peptide synthase"/>
    <property type="match status" value="1"/>
</dbReference>